<dbReference type="Pfam" id="PF25486">
    <property type="entry name" value="DUF7909"/>
    <property type="match status" value="1"/>
</dbReference>
<keyword evidence="1" id="KW-0732">Signal</keyword>
<dbReference type="EMBL" id="JELW01000101">
    <property type="protein sequence ID" value="EXU95120.1"/>
    <property type="molecule type" value="Genomic_DNA"/>
</dbReference>
<dbReference type="OrthoDB" id="5985073at2759"/>
<evidence type="ECO:0000313" key="4">
    <source>
        <dbReference type="Proteomes" id="UP000030151"/>
    </source>
</evidence>
<feature type="signal peptide" evidence="1">
    <location>
        <begin position="1"/>
        <end position="16"/>
    </location>
</feature>
<dbReference type="InterPro" id="IPR057231">
    <property type="entry name" value="DUF7909"/>
</dbReference>
<evidence type="ECO:0000313" key="3">
    <source>
        <dbReference type="EMBL" id="EXU95120.1"/>
    </source>
</evidence>
<dbReference type="eggNOG" id="ENOG502SQSP">
    <property type="taxonomic scope" value="Eukaryota"/>
</dbReference>
<dbReference type="AlphaFoldDB" id="A0A014MVC6"/>
<feature type="domain" description="DUF7909" evidence="2">
    <location>
        <begin position="22"/>
        <end position="188"/>
    </location>
</feature>
<proteinExistence type="predicted"/>
<sequence>MLFSTAFIAIATAVAASPACVPPPGVLPNDIAEGFTIQVQNASFPEIHNLLLNQKEGGGGDQHLSLGPDGAPATGLTLVEGVITQLKDGKTIRAVINGQYTPFDNTTKMFMTERGDPRAVYDVVRRCNPETHKLQEELAFKSLADVTGGHICVRRASEKRWDVRYSPPGNTAVDNPDKLCIKVTLVVRRNEGQSVPNLPPDAESASC</sequence>
<organism evidence="3 4">
    <name type="scientific">Metarhizium robertsii</name>
    <dbReference type="NCBI Taxonomy" id="568076"/>
    <lineage>
        <taxon>Eukaryota</taxon>
        <taxon>Fungi</taxon>
        <taxon>Dikarya</taxon>
        <taxon>Ascomycota</taxon>
        <taxon>Pezizomycotina</taxon>
        <taxon>Sordariomycetes</taxon>
        <taxon>Hypocreomycetidae</taxon>
        <taxon>Hypocreales</taxon>
        <taxon>Clavicipitaceae</taxon>
        <taxon>Metarhizium</taxon>
    </lineage>
</organism>
<protein>
    <recommendedName>
        <fullName evidence="2">DUF7909 domain-containing protein</fullName>
    </recommendedName>
</protein>
<reference evidence="3 4" key="1">
    <citation type="submission" date="2014-02" db="EMBL/GenBank/DDBJ databases">
        <title>The genome sequence of the entomopathogenic fungus Metarhizium robertsii ARSEF 2575.</title>
        <authorList>
            <person name="Giuliano Garisto Donzelli B."/>
            <person name="Roe B.A."/>
            <person name="Macmil S.L."/>
            <person name="Krasnoff S.B."/>
            <person name="Gibson D.M."/>
        </authorList>
    </citation>
    <scope>NUCLEOTIDE SEQUENCE [LARGE SCALE GENOMIC DNA]</scope>
    <source>
        <strain evidence="3 4">ARSEF 2575</strain>
    </source>
</reference>
<dbReference type="HOGENOM" id="CLU_1332008_0_0_1"/>
<evidence type="ECO:0000256" key="1">
    <source>
        <dbReference type="SAM" id="SignalP"/>
    </source>
</evidence>
<dbReference type="Proteomes" id="UP000030151">
    <property type="component" value="Unassembled WGS sequence"/>
</dbReference>
<evidence type="ECO:0000259" key="2">
    <source>
        <dbReference type="Pfam" id="PF25486"/>
    </source>
</evidence>
<name>A0A014MVC6_9HYPO</name>
<accession>A0A014MVC6</accession>
<comment type="caution">
    <text evidence="3">The sequence shown here is derived from an EMBL/GenBank/DDBJ whole genome shotgun (WGS) entry which is preliminary data.</text>
</comment>
<gene>
    <name evidence="3" type="ORF">X797_011805</name>
</gene>
<feature type="chain" id="PRO_5001472490" description="DUF7909 domain-containing protein" evidence="1">
    <location>
        <begin position="17"/>
        <end position="207"/>
    </location>
</feature>